<dbReference type="Proteomes" id="UP001320706">
    <property type="component" value="Unassembled WGS sequence"/>
</dbReference>
<evidence type="ECO:0000313" key="1">
    <source>
        <dbReference type="EMBL" id="KAK8206507.1"/>
    </source>
</evidence>
<accession>A0ACC3SBS3</accession>
<evidence type="ECO:0000313" key="2">
    <source>
        <dbReference type="Proteomes" id="UP001320706"/>
    </source>
</evidence>
<comment type="caution">
    <text evidence="1">The sequence shown here is derived from an EMBL/GenBank/DDBJ whole genome shotgun (WGS) entry which is preliminary data.</text>
</comment>
<keyword evidence="2" id="KW-1185">Reference proteome</keyword>
<sequence>MPTKYVPTFSIPSKQTVKERCTSIKSWQLPKQDGALAPPHVWTNKDMDPVMKEEQTWTLWTWMAYWATDTINLGTWETASSIINVGLTWRDAIPIMVVGTTCVAIPMVLNGAIGAALHVPFSVIVRSGFGYYFAYFAIASRSILAMFWLGIQGANGAQAMTVMITAIWPSYGNIKNQLPDSAGITTQGMVSYFLFWIIQLPLLLIPPTRLRWLFIIKLIAAPITAVAMMGWCVHKAGGGGEIFNLPATVSGSTRAYLWLSCMSSVTGSWATLACNIPDFSRYAKSSRGQYIQLPFLPIIFTVCGVLGIVTTSASKIIYGEYYWNPLDILTHWNNNGHGGRAAAFFCALSWYIAQVGTNITANSISAANDLTVLFPRYVNIRRGCVIAAIVGGWVIVPWKILTSATTFLAFMGGYAVFLAPFAGIIASDYWLVKKRHIDVPALYDPHGRYRYWYGINWQGMLAFLLAVGPNLPGLAYSINTNTKITAGAKNLYSFDWLFGFLVSIVAYTSLSKIFPNREAEVPHTIDGVEILEGRKGSDEETGSTNMMEKNPNGGKGFGNVDAVDPGKDF</sequence>
<dbReference type="EMBL" id="JAMKPW020000022">
    <property type="protein sequence ID" value="KAK8206507.1"/>
    <property type="molecule type" value="Genomic_DNA"/>
</dbReference>
<reference evidence="1" key="1">
    <citation type="submission" date="2024-02" db="EMBL/GenBank/DDBJ databases">
        <title>Metagenome Assembled Genome of Zalaria obscura JY119.</title>
        <authorList>
            <person name="Vighnesh L."/>
            <person name="Jagadeeshwari U."/>
            <person name="Venkata Ramana C."/>
            <person name="Sasikala C."/>
        </authorList>
    </citation>
    <scope>NUCLEOTIDE SEQUENCE</scope>
    <source>
        <strain evidence="1">JY119</strain>
    </source>
</reference>
<name>A0ACC3SBS3_9PEZI</name>
<organism evidence="1 2">
    <name type="scientific">Zalaria obscura</name>
    <dbReference type="NCBI Taxonomy" id="2024903"/>
    <lineage>
        <taxon>Eukaryota</taxon>
        <taxon>Fungi</taxon>
        <taxon>Dikarya</taxon>
        <taxon>Ascomycota</taxon>
        <taxon>Pezizomycotina</taxon>
        <taxon>Dothideomycetes</taxon>
        <taxon>Dothideomycetidae</taxon>
        <taxon>Dothideales</taxon>
        <taxon>Zalariaceae</taxon>
        <taxon>Zalaria</taxon>
    </lineage>
</organism>
<protein>
    <submittedName>
        <fullName evidence="1">Uncharacterized protein</fullName>
    </submittedName>
</protein>
<proteinExistence type="predicted"/>
<gene>
    <name evidence="1" type="ORF">M8818_004340</name>
</gene>